<dbReference type="Proteomes" id="UP000265916">
    <property type="component" value="Unassembled WGS sequence"/>
</dbReference>
<keyword evidence="1" id="KW-0175">Coiled coil</keyword>
<protein>
    <recommendedName>
        <fullName evidence="5">Surface protein</fullName>
    </recommendedName>
</protein>
<gene>
    <name evidence="3" type="ORF">CKF58_05085</name>
</gene>
<feature type="coiled-coil region" evidence="1">
    <location>
        <begin position="330"/>
        <end position="406"/>
    </location>
</feature>
<feature type="coiled-coil region" evidence="1">
    <location>
        <begin position="269"/>
        <end position="296"/>
    </location>
</feature>
<name>A0A3A1YGR8_9GAMM</name>
<evidence type="ECO:0000313" key="3">
    <source>
        <dbReference type="EMBL" id="RIY37433.1"/>
    </source>
</evidence>
<comment type="caution">
    <text evidence="3">The sequence shown here is derived from an EMBL/GenBank/DDBJ whole genome shotgun (WGS) entry which is preliminary data.</text>
</comment>
<dbReference type="InterPro" id="IPR005046">
    <property type="entry name" value="DUF285"/>
</dbReference>
<evidence type="ECO:0008006" key="5">
    <source>
        <dbReference type="Google" id="ProtNLM"/>
    </source>
</evidence>
<keyword evidence="4" id="KW-1185">Reference proteome</keyword>
<dbReference type="AlphaFoldDB" id="A0A3A1YGR8"/>
<proteinExistence type="predicted"/>
<keyword evidence="2" id="KW-0472">Membrane</keyword>
<dbReference type="RefSeq" id="WP_119531629.1">
    <property type="nucleotide sequence ID" value="NZ_JBHSSP010000010.1"/>
</dbReference>
<organism evidence="3 4">
    <name type="scientific">Psittacicella hinzii</name>
    <dbReference type="NCBI Taxonomy" id="2028575"/>
    <lineage>
        <taxon>Bacteria</taxon>
        <taxon>Pseudomonadati</taxon>
        <taxon>Pseudomonadota</taxon>
        <taxon>Gammaproteobacteria</taxon>
        <taxon>Pasteurellales</taxon>
        <taxon>Psittacicellaceae</taxon>
        <taxon>Psittacicella</taxon>
    </lineage>
</organism>
<evidence type="ECO:0000256" key="2">
    <source>
        <dbReference type="SAM" id="Phobius"/>
    </source>
</evidence>
<keyword evidence="2" id="KW-0812">Transmembrane</keyword>
<sequence length="686" mass="77680">MNFKNFSWGIIVANNGAQAYYDQNLNAFVKHTNNSELLNNLDLVDKDCPSLLASPSKKSKGFLRLSIEVGKFEYDKQLGIKKASYFLGYYRSVAQQGTDRPGNYAASFIFSYNKELNTPARVNSALRGLFKLNSFVLDKYTDSEQNVFTSSPDNQVIEVAGQTFRNDLLEIDRELEAKVDADFNQVSVKSLNSEKEPHLYFSAAEKSPEQLVSALVALFNSELIYRFKEIYIALDQDAIDNFKAQKSINIQSIDLLNTNVVVSSFVETKKYLQLVVQKTNQNIANLQQENQRTISKFNQEIANIKEANTSKVNQLIADSKAEVDARDKIIASHEANVQRLSNDLTRYSGELALYKQSNTPHAQKFIENSDTYKELSNKFIKCRRNLEKTNEKVTQLEEYIKDKDKELRSAKTTNLFVSIIAVVFSLLIIAFCAATVFGLIQVKTGSSNEPAQMTEKPTVKDLSTLKRDAISVADLGLDLQDADDLNDSSKYEGKLIFTNKDTLRKFIIDYIKETGSSNLNFIDVSNITDMSGLFAVNENENAINPNIADWDVSKVTNMSHMFENNTEFDGDLSNWRVINVTDMSYMFKGTYFYGDISKWDVSNVVNMTGMFENNNAIEKGFKSWTFNKDVKVDNMFCTRNDSEKYDTDRKNKLLENLPDSTSAGVNFQKAFCITTSTPKGKSNNRR</sequence>
<dbReference type="EMBL" id="NRJG01000089">
    <property type="protein sequence ID" value="RIY37433.1"/>
    <property type="molecule type" value="Genomic_DNA"/>
</dbReference>
<evidence type="ECO:0000313" key="4">
    <source>
        <dbReference type="Proteomes" id="UP000265916"/>
    </source>
</evidence>
<evidence type="ECO:0000256" key="1">
    <source>
        <dbReference type="SAM" id="Coils"/>
    </source>
</evidence>
<feature type="transmembrane region" description="Helical" evidence="2">
    <location>
        <begin position="415"/>
        <end position="440"/>
    </location>
</feature>
<accession>A0A3A1YGR8</accession>
<dbReference type="OrthoDB" id="5679263at2"/>
<reference evidence="3 4" key="1">
    <citation type="submission" date="2017-08" db="EMBL/GenBank/DDBJ databases">
        <title>Reclassification of Bisgaard taxon 37 and 44.</title>
        <authorList>
            <person name="Christensen H."/>
        </authorList>
    </citation>
    <scope>NUCLEOTIDE SEQUENCE [LARGE SCALE GENOMIC DNA]</scope>
    <source>
        <strain evidence="3 4">111</strain>
    </source>
</reference>
<dbReference type="Pfam" id="PF03382">
    <property type="entry name" value="DUF285"/>
    <property type="match status" value="1"/>
</dbReference>
<keyword evidence="2" id="KW-1133">Transmembrane helix</keyword>